<dbReference type="GO" id="GO:0046872">
    <property type="term" value="F:metal ion binding"/>
    <property type="evidence" value="ECO:0007669"/>
    <property type="project" value="UniProtKB-KW"/>
</dbReference>
<name>A0A072NUZ2_9EURO</name>
<protein>
    <recommendedName>
        <fullName evidence="2">VOC domain-containing protein</fullName>
    </recommendedName>
</protein>
<dbReference type="GeneID" id="25287474"/>
<accession>A0A072NUZ2</accession>
<dbReference type="PROSITE" id="PS00934">
    <property type="entry name" value="GLYOXALASE_I_1"/>
    <property type="match status" value="1"/>
</dbReference>
<evidence type="ECO:0000313" key="3">
    <source>
        <dbReference type="EMBL" id="KEF51431.1"/>
    </source>
</evidence>
<reference evidence="3 4" key="1">
    <citation type="submission" date="2013-03" db="EMBL/GenBank/DDBJ databases">
        <title>The Genome Sequence of Exophiala aquamarina CBS 119918.</title>
        <authorList>
            <consortium name="The Broad Institute Genomics Platform"/>
            <person name="Cuomo C."/>
            <person name="de Hoog S."/>
            <person name="Gorbushina A."/>
            <person name="Walker B."/>
            <person name="Young S.K."/>
            <person name="Zeng Q."/>
            <person name="Gargeya S."/>
            <person name="Fitzgerald M."/>
            <person name="Haas B."/>
            <person name="Abouelleil A."/>
            <person name="Allen A.W."/>
            <person name="Alvarado L."/>
            <person name="Arachchi H.M."/>
            <person name="Berlin A.M."/>
            <person name="Chapman S.B."/>
            <person name="Gainer-Dewar J."/>
            <person name="Goldberg J."/>
            <person name="Griggs A."/>
            <person name="Gujja S."/>
            <person name="Hansen M."/>
            <person name="Howarth C."/>
            <person name="Imamovic A."/>
            <person name="Ireland A."/>
            <person name="Larimer J."/>
            <person name="McCowan C."/>
            <person name="Murphy C."/>
            <person name="Pearson M."/>
            <person name="Poon T.W."/>
            <person name="Priest M."/>
            <person name="Roberts A."/>
            <person name="Saif S."/>
            <person name="Shea T."/>
            <person name="Sisk P."/>
            <person name="Sykes S."/>
            <person name="Wortman J."/>
            <person name="Nusbaum C."/>
            <person name="Birren B."/>
        </authorList>
    </citation>
    <scope>NUCLEOTIDE SEQUENCE [LARGE SCALE GENOMIC DNA]</scope>
    <source>
        <strain evidence="3 4">CBS 119918</strain>
    </source>
</reference>
<dbReference type="SUPFAM" id="SSF54593">
    <property type="entry name" value="Glyoxalase/Bleomycin resistance protein/Dihydroxybiphenyl dioxygenase"/>
    <property type="match status" value="1"/>
</dbReference>
<dbReference type="GO" id="GO:0004462">
    <property type="term" value="F:lactoylglutathione lyase activity"/>
    <property type="evidence" value="ECO:0007669"/>
    <property type="project" value="InterPro"/>
</dbReference>
<dbReference type="PANTHER" id="PTHR43048">
    <property type="entry name" value="METHYLMALONYL-COA EPIMERASE"/>
    <property type="match status" value="1"/>
</dbReference>
<dbReference type="PANTHER" id="PTHR43048:SF6">
    <property type="entry name" value="BLR8189 PROTEIN"/>
    <property type="match status" value="1"/>
</dbReference>
<dbReference type="InterPro" id="IPR018146">
    <property type="entry name" value="Glyoxalase_1_CS"/>
</dbReference>
<organism evidence="3 4">
    <name type="scientific">Exophiala aquamarina CBS 119918</name>
    <dbReference type="NCBI Taxonomy" id="1182545"/>
    <lineage>
        <taxon>Eukaryota</taxon>
        <taxon>Fungi</taxon>
        <taxon>Dikarya</taxon>
        <taxon>Ascomycota</taxon>
        <taxon>Pezizomycotina</taxon>
        <taxon>Eurotiomycetes</taxon>
        <taxon>Chaetothyriomycetidae</taxon>
        <taxon>Chaetothyriales</taxon>
        <taxon>Herpotrichiellaceae</taxon>
        <taxon>Exophiala</taxon>
    </lineage>
</organism>
<dbReference type="InterPro" id="IPR051785">
    <property type="entry name" value="MMCE/EMCE_epimerase"/>
</dbReference>
<dbReference type="RefSeq" id="XP_013254021.1">
    <property type="nucleotide sequence ID" value="XM_013398567.1"/>
</dbReference>
<sequence>MSSQENLVINHVAIGVPNCEDAASFYTSVFGFRVLKCATRDRRESPGSPMFAMYGSKLQRVKLVFMSAGNGVGFEIFEFVDPPHEANQRPPVKFEDGAYTRGGFFHIAVTSADPGALAARVVENGGRKISTEVDLFGETAIYIADPWENVIEVMSCSFERLVVGKTPGS</sequence>
<dbReference type="AlphaFoldDB" id="A0A072NUZ2"/>
<dbReference type="GO" id="GO:0046491">
    <property type="term" value="P:L-methylmalonyl-CoA metabolic process"/>
    <property type="evidence" value="ECO:0007669"/>
    <property type="project" value="TreeGrafter"/>
</dbReference>
<evidence type="ECO:0000259" key="2">
    <source>
        <dbReference type="PROSITE" id="PS51819"/>
    </source>
</evidence>
<feature type="domain" description="VOC" evidence="2">
    <location>
        <begin position="8"/>
        <end position="156"/>
    </location>
</feature>
<dbReference type="InterPro" id="IPR029068">
    <property type="entry name" value="Glyas_Bleomycin-R_OHBP_Dase"/>
</dbReference>
<dbReference type="EMBL" id="AMGV01000024">
    <property type="protein sequence ID" value="KEF51431.1"/>
    <property type="molecule type" value="Genomic_DNA"/>
</dbReference>
<dbReference type="OrthoDB" id="16820at2759"/>
<dbReference type="Pfam" id="PF00903">
    <property type="entry name" value="Glyoxalase"/>
    <property type="match status" value="1"/>
</dbReference>
<dbReference type="Proteomes" id="UP000027920">
    <property type="component" value="Unassembled WGS sequence"/>
</dbReference>
<dbReference type="InterPro" id="IPR037523">
    <property type="entry name" value="VOC_core"/>
</dbReference>
<dbReference type="Gene3D" id="3.10.180.10">
    <property type="entry name" value="2,3-Dihydroxybiphenyl 1,2-Dioxygenase, domain 1"/>
    <property type="match status" value="1"/>
</dbReference>
<comment type="caution">
    <text evidence="3">The sequence shown here is derived from an EMBL/GenBank/DDBJ whole genome shotgun (WGS) entry which is preliminary data.</text>
</comment>
<evidence type="ECO:0000256" key="1">
    <source>
        <dbReference type="ARBA" id="ARBA00022723"/>
    </source>
</evidence>
<dbReference type="InterPro" id="IPR004360">
    <property type="entry name" value="Glyas_Fos-R_dOase_dom"/>
</dbReference>
<proteinExistence type="predicted"/>
<dbReference type="PROSITE" id="PS51819">
    <property type="entry name" value="VOC"/>
    <property type="match status" value="1"/>
</dbReference>
<dbReference type="HOGENOM" id="CLU_046006_7_0_1"/>
<keyword evidence="1" id="KW-0479">Metal-binding</keyword>
<dbReference type="STRING" id="1182545.A0A072NUZ2"/>
<keyword evidence="4" id="KW-1185">Reference proteome</keyword>
<dbReference type="GO" id="GO:0004493">
    <property type="term" value="F:methylmalonyl-CoA epimerase activity"/>
    <property type="evidence" value="ECO:0007669"/>
    <property type="project" value="TreeGrafter"/>
</dbReference>
<evidence type="ECO:0000313" key="4">
    <source>
        <dbReference type="Proteomes" id="UP000027920"/>
    </source>
</evidence>
<dbReference type="VEuPathDB" id="FungiDB:A1O9_12580"/>
<gene>
    <name evidence="3" type="ORF">A1O9_12580</name>
</gene>